<dbReference type="PANTHER" id="PTHR30483">
    <property type="entry name" value="LEUCINE-SPECIFIC-BINDING PROTEIN"/>
    <property type="match status" value="1"/>
</dbReference>
<dbReference type="SUPFAM" id="SSF53822">
    <property type="entry name" value="Periplasmic binding protein-like I"/>
    <property type="match status" value="1"/>
</dbReference>
<dbReference type="InterPro" id="IPR028081">
    <property type="entry name" value="Leu-bd"/>
</dbReference>
<dbReference type="Proteomes" id="UP001631993">
    <property type="component" value="Unassembled WGS sequence"/>
</dbReference>
<evidence type="ECO:0000313" key="5">
    <source>
        <dbReference type="Proteomes" id="UP001631993"/>
    </source>
</evidence>
<dbReference type="RefSeq" id="WP_409097896.1">
    <property type="nucleotide sequence ID" value="NZ_JBJVNE010000192.1"/>
</dbReference>
<evidence type="ECO:0000256" key="2">
    <source>
        <dbReference type="ARBA" id="ARBA00022729"/>
    </source>
</evidence>
<dbReference type="InterPro" id="IPR028082">
    <property type="entry name" value="Peripla_BP_I"/>
</dbReference>
<gene>
    <name evidence="4" type="ORF">ACKI1S_47440</name>
</gene>
<evidence type="ECO:0000313" key="4">
    <source>
        <dbReference type="EMBL" id="MFM9653675.1"/>
    </source>
</evidence>
<reference evidence="4 5" key="1">
    <citation type="submission" date="2024-12" db="EMBL/GenBank/DDBJ databases">
        <title>Forecasting of Potato common scab and diversities of Pathogenic streptomyces spp. in china.</title>
        <authorList>
            <person name="Handique U."/>
            <person name="Wu J."/>
        </authorList>
    </citation>
    <scope>NUCLEOTIDE SEQUENCE [LARGE SCALE GENOMIC DNA]</scope>
    <source>
        <strain evidence="4 5">ZRIMU1585</strain>
    </source>
</reference>
<protein>
    <submittedName>
        <fullName evidence="4">ABC transporter substrate-binding protein</fullName>
    </submittedName>
</protein>
<dbReference type="Pfam" id="PF13458">
    <property type="entry name" value="Peripla_BP_6"/>
    <property type="match status" value="1"/>
</dbReference>
<evidence type="ECO:0000256" key="1">
    <source>
        <dbReference type="ARBA" id="ARBA00010062"/>
    </source>
</evidence>
<evidence type="ECO:0000259" key="3">
    <source>
        <dbReference type="Pfam" id="PF13458"/>
    </source>
</evidence>
<feature type="non-terminal residue" evidence="4">
    <location>
        <position position="95"/>
    </location>
</feature>
<proteinExistence type="inferred from homology"/>
<feature type="domain" description="Leucine-binding protein" evidence="3">
    <location>
        <begin position="1"/>
        <end position="87"/>
    </location>
</feature>
<keyword evidence="5" id="KW-1185">Reference proteome</keyword>
<accession>A0ABW9IZ33</accession>
<name>A0ABW9IZ33_STRGJ</name>
<dbReference type="Gene3D" id="3.40.50.2300">
    <property type="match status" value="1"/>
</dbReference>
<dbReference type="PANTHER" id="PTHR30483:SF6">
    <property type="entry name" value="PERIPLASMIC BINDING PROTEIN OF ABC TRANSPORTER FOR NATURAL AMINO ACIDS"/>
    <property type="match status" value="1"/>
</dbReference>
<sequence length="95" mass="9580">PISSAGLAMQAGFEVAVDTINAAGGVAGKPIEFAVEDDRSDPATSTQIANRFVQDPNISLVFGTITGDTGVAVSTVTEQAKVPFATAILGDPAQC</sequence>
<comment type="similarity">
    <text evidence="1">Belongs to the leucine-binding protein family.</text>
</comment>
<dbReference type="InterPro" id="IPR051010">
    <property type="entry name" value="BCAA_transport"/>
</dbReference>
<keyword evidence="2" id="KW-0732">Signal</keyword>
<comment type="caution">
    <text evidence="4">The sequence shown here is derived from an EMBL/GenBank/DDBJ whole genome shotgun (WGS) entry which is preliminary data.</text>
</comment>
<dbReference type="EMBL" id="JBJVNE010000192">
    <property type="protein sequence ID" value="MFM9653675.1"/>
    <property type="molecule type" value="Genomic_DNA"/>
</dbReference>
<organism evidence="4 5">
    <name type="scientific">Streptomyces galilaeus</name>
    <dbReference type="NCBI Taxonomy" id="33899"/>
    <lineage>
        <taxon>Bacteria</taxon>
        <taxon>Bacillati</taxon>
        <taxon>Actinomycetota</taxon>
        <taxon>Actinomycetes</taxon>
        <taxon>Kitasatosporales</taxon>
        <taxon>Streptomycetaceae</taxon>
        <taxon>Streptomyces</taxon>
    </lineage>
</organism>
<feature type="non-terminal residue" evidence="4">
    <location>
        <position position="1"/>
    </location>
</feature>